<dbReference type="Proteomes" id="UP000199301">
    <property type="component" value="Unassembled WGS sequence"/>
</dbReference>
<evidence type="ECO:0000256" key="3">
    <source>
        <dbReference type="ARBA" id="ARBA00016219"/>
    </source>
</evidence>
<dbReference type="InterPro" id="IPR013118">
    <property type="entry name" value="Mannitol_DH_C"/>
</dbReference>
<protein>
    <recommendedName>
        <fullName evidence="3">Mannitol-1-phosphate 5-dehydrogenase</fullName>
        <ecNumber evidence="2">1.1.1.17</ecNumber>
    </recommendedName>
</protein>
<dbReference type="InterPro" id="IPR036291">
    <property type="entry name" value="NAD(P)-bd_dom_sf"/>
</dbReference>
<dbReference type="PANTHER" id="PTHR43362:SF1">
    <property type="entry name" value="MANNITOL DEHYDROGENASE 2-RELATED"/>
    <property type="match status" value="1"/>
</dbReference>
<dbReference type="InterPro" id="IPR023027">
    <property type="entry name" value="Mannitol_DH_CS"/>
</dbReference>
<comment type="similarity">
    <text evidence="1">Belongs to the mannitol dehydrogenase family.</text>
</comment>
<dbReference type="Gene3D" id="3.40.50.720">
    <property type="entry name" value="NAD(P)-binding Rossmann-like Domain"/>
    <property type="match status" value="1"/>
</dbReference>
<evidence type="ECO:0000256" key="6">
    <source>
        <dbReference type="ARBA" id="ARBA00048615"/>
    </source>
</evidence>
<gene>
    <name evidence="9" type="ORF">SAMN04489718_0295</name>
</gene>
<dbReference type="RefSeq" id="WP_092520511.1">
    <property type="nucleotide sequence ID" value="NZ_FNKO01000001.1"/>
</dbReference>
<dbReference type="Pfam" id="PF08125">
    <property type="entry name" value="Mannitol_dh_C"/>
    <property type="match status" value="1"/>
</dbReference>
<dbReference type="GO" id="GO:0019594">
    <property type="term" value="P:mannitol metabolic process"/>
    <property type="evidence" value="ECO:0007669"/>
    <property type="project" value="InterPro"/>
</dbReference>
<dbReference type="InterPro" id="IPR050988">
    <property type="entry name" value="Mannitol_DH/Oxidoreductase"/>
</dbReference>
<dbReference type="Pfam" id="PF01232">
    <property type="entry name" value="Mannitol_dh"/>
    <property type="match status" value="1"/>
</dbReference>
<evidence type="ECO:0000259" key="8">
    <source>
        <dbReference type="Pfam" id="PF08125"/>
    </source>
</evidence>
<evidence type="ECO:0000313" key="10">
    <source>
        <dbReference type="Proteomes" id="UP000199301"/>
    </source>
</evidence>
<comment type="catalytic activity">
    <reaction evidence="6">
        <text>D-mannitol 1-phosphate + NAD(+) = beta-D-fructose 6-phosphate + NADH + H(+)</text>
        <dbReference type="Rhea" id="RHEA:19661"/>
        <dbReference type="ChEBI" id="CHEBI:15378"/>
        <dbReference type="ChEBI" id="CHEBI:57540"/>
        <dbReference type="ChEBI" id="CHEBI:57634"/>
        <dbReference type="ChEBI" id="CHEBI:57945"/>
        <dbReference type="ChEBI" id="CHEBI:61381"/>
        <dbReference type="EC" id="1.1.1.17"/>
    </reaction>
</comment>
<sequence length="499" mass="53348">MGRLSLENLTAVSRRSREGIDPDELTVGIVHFGAGNFHRAHQAVYTEDAMLATGEAGWAISAVTQRGPAVRDRLHDQDGLYTVVTRDESGATYRVVRSVREVLDGPSETETVLERIADPAVTVVTLTVTEHAYRLLPGTRRLDTADPGVRADASGQVPSTVVGRLVAGLRARRAAGAGPLAVVSCDNLDENGPVLRAAVRDFCALLPDGAELAEWVERNVTFPATMVDRIVPATTEEDLAEVEAELGARDEAAVVAEPFIQWVIEDDFPAARPAWEKAGALLVEDVRPYEMTKLRTLNACHSLLAYLGALADVGTIAETMSIAEFEAAARKLAEEEVAPTLPEIAGFEHDGYVDTVLRRFRNPALAHTTRQVASDGSLKIGPRLLGTVGDALRQSVAPSTAALAIAAWLRCVLVRRTDGGETLEVREPAAERIRESAGFDPQAPGSAGAGSEVVRPALAAAGVDEALLDDRRFLAPVEQHYDELARSGAREAARSVVAE</sequence>
<evidence type="ECO:0000256" key="4">
    <source>
        <dbReference type="ARBA" id="ARBA00023002"/>
    </source>
</evidence>
<keyword evidence="10" id="KW-1185">Reference proteome</keyword>
<accession>A0A1H0Y8R6</accession>
<feature type="domain" description="Mannitol dehydrogenase C-terminal" evidence="8">
    <location>
        <begin position="285"/>
        <end position="442"/>
    </location>
</feature>
<evidence type="ECO:0000256" key="5">
    <source>
        <dbReference type="ARBA" id="ARBA00023027"/>
    </source>
</evidence>
<dbReference type="GO" id="GO:0008926">
    <property type="term" value="F:mannitol-1-phosphate 5-dehydrogenase activity"/>
    <property type="evidence" value="ECO:0007669"/>
    <property type="project" value="UniProtKB-EC"/>
</dbReference>
<dbReference type="OrthoDB" id="271711at2"/>
<dbReference type="Gene3D" id="1.10.1040.10">
    <property type="entry name" value="N-(1-d-carboxylethyl)-l-norvaline Dehydrogenase, domain 2"/>
    <property type="match status" value="1"/>
</dbReference>
<dbReference type="InterPro" id="IPR008927">
    <property type="entry name" value="6-PGluconate_DH-like_C_sf"/>
</dbReference>
<dbReference type="InterPro" id="IPR000669">
    <property type="entry name" value="Mannitol_DH"/>
</dbReference>
<evidence type="ECO:0000256" key="1">
    <source>
        <dbReference type="ARBA" id="ARBA00006541"/>
    </source>
</evidence>
<evidence type="ECO:0000259" key="7">
    <source>
        <dbReference type="Pfam" id="PF01232"/>
    </source>
</evidence>
<reference evidence="10" key="1">
    <citation type="submission" date="2016-10" db="EMBL/GenBank/DDBJ databases">
        <authorList>
            <person name="Varghese N."/>
            <person name="Submissions S."/>
        </authorList>
    </citation>
    <scope>NUCLEOTIDE SEQUENCE [LARGE SCALE GENOMIC DNA]</scope>
    <source>
        <strain evidence="10">DSM 45459</strain>
    </source>
</reference>
<dbReference type="PANTHER" id="PTHR43362">
    <property type="entry name" value="MANNITOL DEHYDROGENASE DSF1-RELATED"/>
    <property type="match status" value="1"/>
</dbReference>
<dbReference type="SUPFAM" id="SSF48179">
    <property type="entry name" value="6-phosphogluconate dehydrogenase C-terminal domain-like"/>
    <property type="match status" value="1"/>
</dbReference>
<dbReference type="InterPro" id="IPR013328">
    <property type="entry name" value="6PGD_dom2"/>
</dbReference>
<dbReference type="PROSITE" id="PS00974">
    <property type="entry name" value="MANNITOL_DHGENASE"/>
    <property type="match status" value="1"/>
</dbReference>
<dbReference type="PRINTS" id="PR00084">
    <property type="entry name" value="MTLDHDRGNASE"/>
</dbReference>
<dbReference type="SUPFAM" id="SSF51735">
    <property type="entry name" value="NAD(P)-binding Rossmann-fold domains"/>
    <property type="match status" value="1"/>
</dbReference>
<dbReference type="EMBL" id="FNKO01000001">
    <property type="protein sequence ID" value="SDQ11502.1"/>
    <property type="molecule type" value="Genomic_DNA"/>
</dbReference>
<dbReference type="InterPro" id="IPR013131">
    <property type="entry name" value="Mannitol_DH_N"/>
</dbReference>
<proteinExistence type="inferred from homology"/>
<dbReference type="AlphaFoldDB" id="A0A1H0Y8R6"/>
<organism evidence="9 10">
    <name type="scientific">Actinopolyspora saharensis</name>
    <dbReference type="NCBI Taxonomy" id="995062"/>
    <lineage>
        <taxon>Bacteria</taxon>
        <taxon>Bacillati</taxon>
        <taxon>Actinomycetota</taxon>
        <taxon>Actinomycetes</taxon>
        <taxon>Actinopolysporales</taxon>
        <taxon>Actinopolysporaceae</taxon>
        <taxon>Actinopolyspora</taxon>
    </lineage>
</organism>
<name>A0A1H0Y8R6_9ACTN</name>
<dbReference type="STRING" id="995062.SAMN04489718_0295"/>
<evidence type="ECO:0000256" key="2">
    <source>
        <dbReference type="ARBA" id="ARBA00012939"/>
    </source>
</evidence>
<keyword evidence="5" id="KW-0520">NAD</keyword>
<dbReference type="EC" id="1.1.1.17" evidence="2"/>
<evidence type="ECO:0000313" key="9">
    <source>
        <dbReference type="EMBL" id="SDQ11502.1"/>
    </source>
</evidence>
<keyword evidence="4" id="KW-0560">Oxidoreductase</keyword>
<feature type="domain" description="Mannitol dehydrogenase N-terminal" evidence="7">
    <location>
        <begin position="28"/>
        <end position="277"/>
    </location>
</feature>